<evidence type="ECO:0000313" key="1">
    <source>
        <dbReference type="EMBL" id="MCL1635256.1"/>
    </source>
</evidence>
<gene>
    <name evidence="1" type="ORF">M2650_11530</name>
</gene>
<dbReference type="EMBL" id="JAMBEP010000002">
    <property type="protein sequence ID" value="MCL1635256.1"/>
    <property type="molecule type" value="Genomic_DNA"/>
</dbReference>
<dbReference type="RefSeq" id="WP_249474660.1">
    <property type="nucleotide sequence ID" value="NZ_JAMBEP010000002.1"/>
</dbReference>
<name>A0ABT0MK64_9GAMM</name>
<evidence type="ECO:0000313" key="2">
    <source>
        <dbReference type="Proteomes" id="UP001431217"/>
    </source>
</evidence>
<proteinExistence type="predicted"/>
<reference evidence="1 2" key="1">
    <citation type="submission" date="2022-05" db="EMBL/GenBank/DDBJ databases">
        <title>Luteimonas sp. SX5, whole genome shotgun sequencing project.</title>
        <authorList>
            <person name="Zhao G."/>
            <person name="Shen L."/>
        </authorList>
    </citation>
    <scope>NUCLEOTIDE SEQUENCE [LARGE SCALE GENOMIC DNA]</scope>
    <source>
        <strain evidence="1 2">SX5</strain>
    </source>
</reference>
<protein>
    <submittedName>
        <fullName evidence="1">Uncharacterized protein</fullName>
    </submittedName>
</protein>
<accession>A0ABT0MK64</accession>
<comment type="caution">
    <text evidence="1">The sequence shown here is derived from an EMBL/GenBank/DDBJ whole genome shotgun (WGS) entry which is preliminary data.</text>
</comment>
<sequence>MNIKFLSLVMALVTCSRVDAESLGASPWTEISFKNENGDGIIITVDNKRNLINKISIKNERCSGNILGVSVPGVISLNGVEFLEDKDENGKKNILTIPFLKTSGDSQKMGTLALSIRQCTLIASETY</sequence>
<keyword evidence="2" id="KW-1185">Reference proteome</keyword>
<dbReference type="Proteomes" id="UP001431217">
    <property type="component" value="Unassembled WGS sequence"/>
</dbReference>
<organism evidence="1 2">
    <name type="scientific">Luteimonas galliterrae</name>
    <dbReference type="NCBI Taxonomy" id="2940486"/>
    <lineage>
        <taxon>Bacteria</taxon>
        <taxon>Pseudomonadati</taxon>
        <taxon>Pseudomonadota</taxon>
        <taxon>Gammaproteobacteria</taxon>
        <taxon>Lysobacterales</taxon>
        <taxon>Lysobacteraceae</taxon>
        <taxon>Luteimonas</taxon>
    </lineage>
</organism>